<dbReference type="FunFam" id="3.90.70.10:FF:000146">
    <property type="entry name" value="Ubiquitin-specific protease"/>
    <property type="match status" value="1"/>
</dbReference>
<evidence type="ECO:0000256" key="8">
    <source>
        <dbReference type="SAM" id="MobiDB-lite"/>
    </source>
</evidence>
<comment type="catalytic activity">
    <reaction evidence="1">
        <text>Thiol-dependent hydrolysis of ester, thioester, amide, peptide and isopeptide bonds formed by the C-terminal Gly of ubiquitin (a 76-residue protein attached to proteins as an intracellular targeting signal).</text>
        <dbReference type="EC" id="3.4.19.12"/>
    </reaction>
</comment>
<dbReference type="InterPro" id="IPR018200">
    <property type="entry name" value="USP_CS"/>
</dbReference>
<keyword evidence="5" id="KW-0833">Ubl conjugation pathway</keyword>
<dbReference type="SUPFAM" id="SSF54001">
    <property type="entry name" value="Cysteine proteinases"/>
    <property type="match status" value="1"/>
</dbReference>
<dbReference type="GO" id="GO:0016579">
    <property type="term" value="P:protein deubiquitination"/>
    <property type="evidence" value="ECO:0007669"/>
    <property type="project" value="InterPro"/>
</dbReference>
<keyword evidence="4" id="KW-0645">Protease</keyword>
<evidence type="ECO:0000256" key="3">
    <source>
        <dbReference type="ARBA" id="ARBA00012759"/>
    </source>
</evidence>
<feature type="compositionally biased region" description="Acidic residues" evidence="8">
    <location>
        <begin position="343"/>
        <end position="354"/>
    </location>
</feature>
<dbReference type="EMBL" id="JABWAB010000007">
    <property type="protein sequence ID" value="KAF6047241.1"/>
    <property type="molecule type" value="Genomic_DNA"/>
</dbReference>
<dbReference type="PANTHER" id="PTHR24006">
    <property type="entry name" value="UBIQUITIN CARBOXYL-TERMINAL HYDROLASE"/>
    <property type="match status" value="1"/>
</dbReference>
<organism evidence="10 11">
    <name type="scientific">Candida parapsilosis</name>
    <name type="common">Yeast</name>
    <dbReference type="NCBI Taxonomy" id="5480"/>
    <lineage>
        <taxon>Eukaryota</taxon>
        <taxon>Fungi</taxon>
        <taxon>Dikarya</taxon>
        <taxon>Ascomycota</taxon>
        <taxon>Saccharomycotina</taxon>
        <taxon>Pichiomycetes</taxon>
        <taxon>Debaryomycetaceae</taxon>
        <taxon>Candida/Lodderomyces clade</taxon>
        <taxon>Candida</taxon>
    </lineage>
</organism>
<feature type="compositionally biased region" description="Basic and acidic residues" evidence="8">
    <location>
        <begin position="137"/>
        <end position="159"/>
    </location>
</feature>
<dbReference type="GO" id="GO:0031509">
    <property type="term" value="P:subtelomeric heterochromatin formation"/>
    <property type="evidence" value="ECO:0007669"/>
    <property type="project" value="EnsemblFungi"/>
</dbReference>
<dbReference type="Proteomes" id="UP000590412">
    <property type="component" value="Unassembled WGS sequence"/>
</dbReference>
<dbReference type="InterPro" id="IPR038765">
    <property type="entry name" value="Papain-like_cys_pep_sf"/>
</dbReference>
<evidence type="ECO:0000313" key="11">
    <source>
        <dbReference type="Proteomes" id="UP000590412"/>
    </source>
</evidence>
<dbReference type="InterPro" id="IPR050164">
    <property type="entry name" value="Peptidase_C19"/>
</dbReference>
<dbReference type="InterPro" id="IPR028889">
    <property type="entry name" value="USP"/>
</dbReference>
<evidence type="ECO:0000259" key="9">
    <source>
        <dbReference type="PROSITE" id="PS50235"/>
    </source>
</evidence>
<dbReference type="GO" id="GO:0043596">
    <property type="term" value="C:nuclear replication fork"/>
    <property type="evidence" value="ECO:0007669"/>
    <property type="project" value="EnsemblFungi"/>
</dbReference>
<comment type="caution">
    <text evidence="10">The sequence shown here is derived from an EMBL/GenBank/DDBJ whole genome shotgun (WGS) entry which is preliminary data.</text>
</comment>
<feature type="compositionally biased region" description="Basic and acidic residues" evidence="8">
    <location>
        <begin position="380"/>
        <end position="391"/>
    </location>
</feature>
<dbReference type="GO" id="GO:0006508">
    <property type="term" value="P:proteolysis"/>
    <property type="evidence" value="ECO:0007669"/>
    <property type="project" value="UniProtKB-KW"/>
</dbReference>
<feature type="region of interest" description="Disordered" evidence="8">
    <location>
        <begin position="379"/>
        <end position="421"/>
    </location>
</feature>
<keyword evidence="6 10" id="KW-0378">Hydrolase</keyword>
<dbReference type="PROSITE" id="PS50235">
    <property type="entry name" value="USP_3"/>
    <property type="match status" value="1"/>
</dbReference>
<reference evidence="10" key="1">
    <citation type="submission" date="2020-03" db="EMBL/GenBank/DDBJ databases">
        <title>FDA dAtabase for Regulatory Grade micrObial Sequences (FDA-ARGOS): Supporting development and validation of Infectious Disease Dx tests.</title>
        <authorList>
            <person name="Campos J."/>
            <person name="Goldberg B."/>
            <person name="Tallon L."/>
            <person name="Sadzewicz L."/>
            <person name="Vavikolanu K."/>
            <person name="Mehta A."/>
            <person name="Aluvathingal J."/>
            <person name="Nadendla S."/>
            <person name="Nandy P."/>
            <person name="Geyer C."/>
            <person name="Yan Y."/>
            <person name="Sichtig H."/>
        </authorList>
    </citation>
    <scope>NUCLEOTIDE SEQUENCE [LARGE SCALE GENOMIC DNA]</scope>
    <source>
        <strain evidence="10">FDAARGOS_652</strain>
    </source>
</reference>
<evidence type="ECO:0000256" key="2">
    <source>
        <dbReference type="ARBA" id="ARBA00009085"/>
    </source>
</evidence>
<dbReference type="PROSITE" id="PS00973">
    <property type="entry name" value="USP_2"/>
    <property type="match status" value="1"/>
</dbReference>
<dbReference type="AlphaFoldDB" id="A0A8X7NIN1"/>
<accession>A0A8X7NIN1</accession>
<dbReference type="OrthoDB" id="289038at2759"/>
<dbReference type="Gene3D" id="3.90.70.10">
    <property type="entry name" value="Cysteine proteinases"/>
    <property type="match status" value="1"/>
</dbReference>
<name>A0A8X7NIN1_CANPA</name>
<evidence type="ECO:0000256" key="4">
    <source>
        <dbReference type="ARBA" id="ARBA00022670"/>
    </source>
</evidence>
<feature type="region of interest" description="Disordered" evidence="8">
    <location>
        <begin position="118"/>
        <end position="355"/>
    </location>
</feature>
<dbReference type="GO" id="GO:0005829">
    <property type="term" value="C:cytosol"/>
    <property type="evidence" value="ECO:0007669"/>
    <property type="project" value="TreeGrafter"/>
</dbReference>
<feature type="compositionally biased region" description="Low complexity" evidence="8">
    <location>
        <begin position="249"/>
        <end position="260"/>
    </location>
</feature>
<protein>
    <recommendedName>
        <fullName evidence="3">ubiquitinyl hydrolase 1</fullName>
        <ecNumber evidence="3">3.4.19.12</ecNumber>
    </recommendedName>
</protein>
<feature type="compositionally biased region" description="Low complexity" evidence="8">
    <location>
        <begin position="1"/>
        <end position="31"/>
    </location>
</feature>
<evidence type="ECO:0000313" key="10">
    <source>
        <dbReference type="EMBL" id="KAF6047241.1"/>
    </source>
</evidence>
<dbReference type="GO" id="GO:0000781">
    <property type="term" value="C:chromosome, telomeric region"/>
    <property type="evidence" value="ECO:0007669"/>
    <property type="project" value="GOC"/>
</dbReference>
<keyword evidence="7" id="KW-0788">Thiol protease</keyword>
<feature type="compositionally biased region" description="Acidic residues" evidence="8">
    <location>
        <begin position="209"/>
        <end position="226"/>
    </location>
</feature>
<gene>
    <name evidence="10" type="ORF">FOB60_004777</name>
</gene>
<feature type="region of interest" description="Disordered" evidence="8">
    <location>
        <begin position="1"/>
        <end position="35"/>
    </location>
</feature>
<dbReference type="GO" id="GO:0033567">
    <property type="term" value="P:DNA replication, Okazaki fragment processing"/>
    <property type="evidence" value="ECO:0007669"/>
    <property type="project" value="EnsemblFungi"/>
</dbReference>
<sequence length="797" mass="89818">MSNQRTTTSTTITTATTTSPLSKSKSSTQSTNPVLSRYLTTPITFTPAKHQENYSSTSQHLPASYIILSKNTARASDSKEMKQNGSINGSAVLQSARNSGKGVNSGVKRPKSLAEAVASYSGNKYDGPRERKRKRKLAEMENREKEKEEKRMERLKVETDDSDDEGQEYGVDEVEYDDGDLYPSDQPQVKKSKGLWGSLKSLFGGVSNGEEEEDVGEVFVEGEGEVEQERESNSKKFNFLQREGGYEEGGSPLSSSSSADEIYDENSPFTGFSEPEKSETGEEEEGEEGEEEEEEDPDFEDVEVTEVGDSTDESDEEGDVSYNENEIEASHSSTESTPSLESDAGDGEYVDEDKDVDKLRHDLKIDQLVNGQGRVHTITRRVEKREEKPKELVNGQDGVNFVKSSSTPPTSPEDSDEQKSSKFQNQYYAFNELPSDCGSNGSTRIYKNWRELTNAKPPVGLLNHGVTCYMNSAIQTLIHIPAFQHYLNDINQGKVANLKPRSISHILADLSRRMWNPNKPTAKYINPKRIIQRLDDINCMMSEWQQEDSHEYYMSLMSRLQEDSVPKGHKLNESIIYDIFGGLLHQRIDCQQCHNISSTRQEFYDLSLGLNKKKYQNSCRFTIEKSINEFFSNEVIRKNDQDSKSGYFCDKCQAFTQANKISSILTAPETLTIHLKRFKFDGNSSSKVKQGISYSKYLDLTKYMDRETTEHSSGCGDDGTTPVKYQLIAVIVHEGRSISSGHYICHVLQPDGVSWSTYDDEYINRIDERKALSDANAYVLVYTKLTPKEKKKKQGIE</sequence>
<dbReference type="InterPro" id="IPR001394">
    <property type="entry name" value="Peptidase_C19_UCH"/>
</dbReference>
<dbReference type="GO" id="GO:0005730">
    <property type="term" value="C:nucleolus"/>
    <property type="evidence" value="ECO:0007669"/>
    <property type="project" value="EnsemblFungi"/>
</dbReference>
<feature type="compositionally biased region" description="Polar residues" evidence="8">
    <location>
        <begin position="330"/>
        <end position="340"/>
    </location>
</feature>
<dbReference type="PANTHER" id="PTHR24006:SF758">
    <property type="entry name" value="UBIQUITIN CARBOXYL-TERMINAL HYDROLASE 36"/>
    <property type="match status" value="1"/>
</dbReference>
<dbReference type="EC" id="3.4.19.12" evidence="3"/>
<evidence type="ECO:0000256" key="1">
    <source>
        <dbReference type="ARBA" id="ARBA00000707"/>
    </source>
</evidence>
<evidence type="ECO:0000256" key="6">
    <source>
        <dbReference type="ARBA" id="ARBA00022801"/>
    </source>
</evidence>
<comment type="similarity">
    <text evidence="2">Belongs to the peptidase C19 family.</text>
</comment>
<dbReference type="Pfam" id="PF00443">
    <property type="entry name" value="UCH"/>
    <property type="match status" value="1"/>
</dbReference>
<dbReference type="GO" id="GO:0004843">
    <property type="term" value="F:cysteine-type deubiquitinase activity"/>
    <property type="evidence" value="ECO:0007669"/>
    <property type="project" value="UniProtKB-EC"/>
</dbReference>
<feature type="compositionally biased region" description="Acidic residues" evidence="8">
    <location>
        <begin position="281"/>
        <end position="319"/>
    </location>
</feature>
<evidence type="ECO:0000256" key="7">
    <source>
        <dbReference type="ARBA" id="ARBA00022807"/>
    </source>
</evidence>
<feature type="compositionally biased region" description="Acidic residues" evidence="8">
    <location>
        <begin position="160"/>
        <end position="180"/>
    </location>
</feature>
<feature type="domain" description="USP" evidence="9">
    <location>
        <begin position="459"/>
        <end position="785"/>
    </location>
</feature>
<proteinExistence type="inferred from homology"/>
<feature type="compositionally biased region" description="Low complexity" evidence="8">
    <location>
        <begin position="194"/>
        <end position="205"/>
    </location>
</feature>
<evidence type="ECO:0000256" key="5">
    <source>
        <dbReference type="ARBA" id="ARBA00022786"/>
    </source>
</evidence>